<feature type="domain" description="Transposase zinc-binding" evidence="2">
    <location>
        <begin position="15"/>
        <end position="103"/>
    </location>
</feature>
<dbReference type="GO" id="GO:0006313">
    <property type="term" value="P:DNA transposition"/>
    <property type="evidence" value="ECO:0007669"/>
    <property type="project" value="InterPro"/>
</dbReference>
<dbReference type="Pfam" id="PF14319">
    <property type="entry name" value="Zn_Tnp_IS91"/>
    <property type="match status" value="1"/>
</dbReference>
<feature type="domain" description="Transposase IS801/IS1294" evidence="1">
    <location>
        <begin position="141"/>
        <end position="320"/>
    </location>
</feature>
<evidence type="ECO:0000313" key="3">
    <source>
        <dbReference type="EMBL" id="ARV76046.1"/>
    </source>
</evidence>
<reference evidence="3" key="1">
    <citation type="journal article" date="2017" name="Genome Biol. Evol.">
        <title>Genomic Epidemiology of NDM-1-Encoding Plasmids in Latin American Clinical Isolates Reveals Insights into the Evolution of Multidrug Resistance.</title>
        <authorList>
            <person name="Marquez-Ortiz R.A."/>
            <person name="Haggerty L."/>
            <person name="Olarte N."/>
            <person name="Duarte C."/>
            <person name="Garza-Ramos U."/>
            <person name="Silva-Sanchez J."/>
            <person name="Castro B.E."/>
            <person name="Sim E.M."/>
            <person name="Beltran M."/>
            <person name="Moncada M.V."/>
            <person name="Valderrama A."/>
            <person name="Castellanos J.E."/>
            <person name="Charles I.G."/>
            <person name="Vanegas N."/>
            <person name="Escobar-Perez J."/>
            <person name="Petty N.K."/>
        </authorList>
    </citation>
    <scope>NUCLEOTIDE SEQUENCE</scope>
    <source>
        <strain evidence="3">06-1619</strain>
        <plasmid evidence="3">p06-1619-NDM</plasmid>
    </source>
</reference>
<accession>A0A220DID5</accession>
<dbReference type="InterPro" id="IPR007069">
    <property type="entry name" value="Transposase_32"/>
</dbReference>
<name>A0A220DID5_PRORE</name>
<geneLocation type="plasmid" evidence="3">
    <name>p06-1619-NDM</name>
</geneLocation>
<dbReference type="InterPro" id="IPR026889">
    <property type="entry name" value="Zn_Tnp"/>
</dbReference>
<dbReference type="EMBL" id="KX832928">
    <property type="protein sequence ID" value="ARV76046.1"/>
    <property type="molecule type" value="Genomic_DNA"/>
</dbReference>
<dbReference type="InterPro" id="IPR054832">
    <property type="entry name" value="transpos_IS91"/>
</dbReference>
<dbReference type="PANTHER" id="PTHR37023:SF1">
    <property type="entry name" value="ISSOD25 TRANSPOSASE TNPA_ISSOD25"/>
    <property type="match status" value="1"/>
</dbReference>
<proteinExistence type="predicted"/>
<dbReference type="RefSeq" id="WP_172688757.1">
    <property type="nucleotide sequence ID" value="NZ_CP109847.1"/>
</dbReference>
<evidence type="ECO:0000259" key="1">
    <source>
        <dbReference type="Pfam" id="PF04986"/>
    </source>
</evidence>
<sequence length="399" mass="47315">MYIPRPAKLLFQYDDGWNRFIDNNSVDEWQLLCVEKMLACSTCAMGVRRYCCSSPECTHSRFFCQTCKSKACSACGLKGTEQWIAQQRHILPDCEWQHITLTMPHLLWPFFNNNWILLNQLFRCATRAMLKHAKRLGLEIGIFCALHTYGRQLNQHPHIHLSVTRGGLTQYDTWKPIFFKKKDVEKVWRSAIVRLLRDSYFQLQPNKLPNFGHIRDYPTWCRYLNAQFQRYWKVHFAKKTRGAWHNVKYLGRYLKRPPISASQLKHYSGGTVVHHYYDHHSQQYRRQTLSQEEMIRRYVSHIPARHFKMIRYYGFLANRKRGRLLPKVYDALDMNHPNVPEKPGFAALIKGFLNTDPYQCILCGNRLRFMSAEKGIHAVTLLSERRDKMAQKRWLQTAV</sequence>
<evidence type="ECO:0000259" key="2">
    <source>
        <dbReference type="Pfam" id="PF14319"/>
    </source>
</evidence>
<dbReference type="Pfam" id="PF04986">
    <property type="entry name" value="Y2_Tnp"/>
    <property type="match status" value="1"/>
</dbReference>
<keyword evidence="3" id="KW-0614">Plasmid</keyword>
<dbReference type="GO" id="GO:0003677">
    <property type="term" value="F:DNA binding"/>
    <property type="evidence" value="ECO:0007669"/>
    <property type="project" value="InterPro"/>
</dbReference>
<dbReference type="GO" id="GO:0004803">
    <property type="term" value="F:transposase activity"/>
    <property type="evidence" value="ECO:0007669"/>
    <property type="project" value="InterPro"/>
</dbReference>
<dbReference type="NCBIfam" id="NF033538">
    <property type="entry name" value="transpos_IS91"/>
    <property type="match status" value="1"/>
</dbReference>
<dbReference type="PANTHER" id="PTHR37023">
    <property type="entry name" value="TRANSPOSASE"/>
    <property type="match status" value="1"/>
</dbReference>
<dbReference type="AlphaFoldDB" id="A0A220DID5"/>
<protein>
    <submittedName>
        <fullName evidence="3">Transposase from IS91</fullName>
    </submittedName>
</protein>
<gene>
    <name evidence="3" type="primary">tnp</name>
    <name evidence="3" type="ORF">PRE19_0000004235</name>
</gene>
<organism evidence="3">
    <name type="scientific">Providencia rettgeri</name>
    <dbReference type="NCBI Taxonomy" id="587"/>
    <lineage>
        <taxon>Bacteria</taxon>
        <taxon>Pseudomonadati</taxon>
        <taxon>Pseudomonadota</taxon>
        <taxon>Gammaproteobacteria</taxon>
        <taxon>Enterobacterales</taxon>
        <taxon>Morganellaceae</taxon>
        <taxon>Providencia</taxon>
    </lineage>
</organism>